<dbReference type="EMBL" id="KQ971338">
    <property type="protein sequence ID" value="KYB28083.1"/>
    <property type="molecule type" value="Genomic_DNA"/>
</dbReference>
<reference evidence="1 2" key="2">
    <citation type="journal article" date="2010" name="Nucleic Acids Res.">
        <title>BeetleBase in 2010: revisions to provide comprehensive genomic information for Tribolium castaneum.</title>
        <authorList>
            <person name="Kim H.S."/>
            <person name="Murphy T."/>
            <person name="Xia J."/>
            <person name="Caragea D."/>
            <person name="Park Y."/>
            <person name="Beeman R.W."/>
            <person name="Lorenzen M.D."/>
            <person name="Butcher S."/>
            <person name="Manak J.R."/>
            <person name="Brown S.J."/>
        </authorList>
    </citation>
    <scope>GENOME REANNOTATION</scope>
    <source>
        <strain evidence="1 2">Georgia GA2</strain>
    </source>
</reference>
<accession>A0A139WJF7</accession>
<sequence length="47" mass="5753">MRWSMHCLPQKQLSEILAMAKRKKHQHYRKLRDNQVEEFSLEVDVIT</sequence>
<dbReference type="AlphaFoldDB" id="A0A139WJF7"/>
<organism evidence="1 2">
    <name type="scientific">Tribolium castaneum</name>
    <name type="common">Red flour beetle</name>
    <dbReference type="NCBI Taxonomy" id="7070"/>
    <lineage>
        <taxon>Eukaryota</taxon>
        <taxon>Metazoa</taxon>
        <taxon>Ecdysozoa</taxon>
        <taxon>Arthropoda</taxon>
        <taxon>Hexapoda</taxon>
        <taxon>Insecta</taxon>
        <taxon>Pterygota</taxon>
        <taxon>Neoptera</taxon>
        <taxon>Endopterygota</taxon>
        <taxon>Coleoptera</taxon>
        <taxon>Polyphaga</taxon>
        <taxon>Cucujiformia</taxon>
        <taxon>Tenebrionidae</taxon>
        <taxon>Tenebrionidae incertae sedis</taxon>
        <taxon>Tribolium</taxon>
    </lineage>
</organism>
<keyword evidence="2" id="KW-1185">Reference proteome</keyword>
<reference evidence="1 2" key="1">
    <citation type="journal article" date="2008" name="Nature">
        <title>The genome of the model beetle and pest Tribolium castaneum.</title>
        <authorList>
            <consortium name="Tribolium Genome Sequencing Consortium"/>
            <person name="Richards S."/>
            <person name="Gibbs R.A."/>
            <person name="Weinstock G.M."/>
            <person name="Brown S.J."/>
            <person name="Denell R."/>
            <person name="Beeman R.W."/>
            <person name="Gibbs R."/>
            <person name="Beeman R.W."/>
            <person name="Brown S.J."/>
            <person name="Bucher G."/>
            <person name="Friedrich M."/>
            <person name="Grimmelikhuijzen C.J."/>
            <person name="Klingler M."/>
            <person name="Lorenzen M."/>
            <person name="Richards S."/>
            <person name="Roth S."/>
            <person name="Schroder R."/>
            <person name="Tautz D."/>
            <person name="Zdobnov E.M."/>
            <person name="Muzny D."/>
            <person name="Gibbs R.A."/>
            <person name="Weinstock G.M."/>
            <person name="Attaway T."/>
            <person name="Bell S."/>
            <person name="Buhay C.J."/>
            <person name="Chandrabose M.N."/>
            <person name="Chavez D."/>
            <person name="Clerk-Blankenburg K.P."/>
            <person name="Cree A."/>
            <person name="Dao M."/>
            <person name="Davis C."/>
            <person name="Chacko J."/>
            <person name="Dinh H."/>
            <person name="Dugan-Rocha S."/>
            <person name="Fowler G."/>
            <person name="Garner T.T."/>
            <person name="Garnes J."/>
            <person name="Gnirke A."/>
            <person name="Hawes A."/>
            <person name="Hernandez J."/>
            <person name="Hines S."/>
            <person name="Holder M."/>
            <person name="Hume J."/>
            <person name="Jhangiani S.N."/>
            <person name="Joshi V."/>
            <person name="Khan Z.M."/>
            <person name="Jackson L."/>
            <person name="Kovar C."/>
            <person name="Kowis A."/>
            <person name="Lee S."/>
            <person name="Lewis L.R."/>
            <person name="Margolis J."/>
            <person name="Morgan M."/>
            <person name="Nazareth L.V."/>
            <person name="Nguyen N."/>
            <person name="Okwuonu G."/>
            <person name="Parker D."/>
            <person name="Richards S."/>
            <person name="Ruiz S.J."/>
            <person name="Santibanez J."/>
            <person name="Savard J."/>
            <person name="Scherer S.E."/>
            <person name="Schneider B."/>
            <person name="Sodergren E."/>
            <person name="Tautz D."/>
            <person name="Vattahil S."/>
            <person name="Villasana D."/>
            <person name="White C.S."/>
            <person name="Wright R."/>
            <person name="Park Y."/>
            <person name="Beeman R.W."/>
            <person name="Lord J."/>
            <person name="Oppert B."/>
            <person name="Lorenzen M."/>
            <person name="Brown S."/>
            <person name="Wang L."/>
            <person name="Savard J."/>
            <person name="Tautz D."/>
            <person name="Richards S."/>
            <person name="Weinstock G."/>
            <person name="Gibbs R.A."/>
            <person name="Liu Y."/>
            <person name="Worley K."/>
            <person name="Weinstock G."/>
            <person name="Elsik C.G."/>
            <person name="Reese J.T."/>
            <person name="Elhaik E."/>
            <person name="Landan G."/>
            <person name="Graur D."/>
            <person name="Arensburger P."/>
            <person name="Atkinson P."/>
            <person name="Beeman R.W."/>
            <person name="Beidler J."/>
            <person name="Brown S.J."/>
            <person name="Demuth J.P."/>
            <person name="Drury D.W."/>
            <person name="Du Y.Z."/>
            <person name="Fujiwara H."/>
            <person name="Lorenzen M."/>
            <person name="Maselli V."/>
            <person name="Osanai M."/>
            <person name="Park Y."/>
            <person name="Robertson H.M."/>
            <person name="Tu Z."/>
            <person name="Wang J.J."/>
            <person name="Wang S."/>
            <person name="Richards S."/>
            <person name="Song H."/>
            <person name="Zhang L."/>
            <person name="Sodergren E."/>
            <person name="Werner D."/>
            <person name="Stanke M."/>
            <person name="Morgenstern B."/>
            <person name="Solovyev V."/>
            <person name="Kosarev P."/>
            <person name="Brown G."/>
            <person name="Chen H.C."/>
            <person name="Ermolaeva O."/>
            <person name="Hlavina W."/>
            <person name="Kapustin Y."/>
            <person name="Kiryutin B."/>
            <person name="Kitts P."/>
            <person name="Maglott D."/>
            <person name="Pruitt K."/>
            <person name="Sapojnikov V."/>
            <person name="Souvorov A."/>
            <person name="Mackey A.J."/>
            <person name="Waterhouse R.M."/>
            <person name="Wyder S."/>
            <person name="Zdobnov E.M."/>
            <person name="Zdobnov E.M."/>
            <person name="Wyder S."/>
            <person name="Kriventseva E.V."/>
            <person name="Kadowaki T."/>
            <person name="Bork P."/>
            <person name="Aranda M."/>
            <person name="Bao R."/>
            <person name="Beermann A."/>
            <person name="Berns N."/>
            <person name="Bolognesi R."/>
            <person name="Bonneton F."/>
            <person name="Bopp D."/>
            <person name="Brown S.J."/>
            <person name="Bucher G."/>
            <person name="Butts T."/>
            <person name="Chaumot A."/>
            <person name="Denell R.E."/>
            <person name="Ferrier D.E."/>
            <person name="Friedrich M."/>
            <person name="Gordon C.M."/>
            <person name="Jindra M."/>
            <person name="Klingler M."/>
            <person name="Lan Q."/>
            <person name="Lattorff H.M."/>
            <person name="Laudet V."/>
            <person name="von Levetsow C."/>
            <person name="Liu Z."/>
            <person name="Lutz R."/>
            <person name="Lynch J.A."/>
            <person name="da Fonseca R.N."/>
            <person name="Posnien N."/>
            <person name="Reuter R."/>
            <person name="Roth S."/>
            <person name="Savard J."/>
            <person name="Schinko J.B."/>
            <person name="Schmitt C."/>
            <person name="Schoppmeier M."/>
            <person name="Schroder R."/>
            <person name="Shippy T.D."/>
            <person name="Simonnet F."/>
            <person name="Marques-Souza H."/>
            <person name="Tautz D."/>
            <person name="Tomoyasu Y."/>
            <person name="Trauner J."/>
            <person name="Van der Zee M."/>
            <person name="Vervoort M."/>
            <person name="Wittkopp N."/>
            <person name="Wimmer E.A."/>
            <person name="Yang X."/>
            <person name="Jones A.K."/>
            <person name="Sattelle D.B."/>
            <person name="Ebert P.R."/>
            <person name="Nelson D."/>
            <person name="Scott J.G."/>
            <person name="Beeman R.W."/>
            <person name="Muthukrishnan S."/>
            <person name="Kramer K.J."/>
            <person name="Arakane Y."/>
            <person name="Beeman R.W."/>
            <person name="Zhu Q."/>
            <person name="Hogenkamp D."/>
            <person name="Dixit R."/>
            <person name="Oppert B."/>
            <person name="Jiang H."/>
            <person name="Zou Z."/>
            <person name="Marshall J."/>
            <person name="Elpidina E."/>
            <person name="Vinokurov K."/>
            <person name="Oppert C."/>
            <person name="Zou Z."/>
            <person name="Evans J."/>
            <person name="Lu Z."/>
            <person name="Zhao P."/>
            <person name="Sumathipala N."/>
            <person name="Altincicek B."/>
            <person name="Vilcinskas A."/>
            <person name="Williams M."/>
            <person name="Hultmark D."/>
            <person name="Hetru C."/>
            <person name="Jiang H."/>
            <person name="Grimmelikhuijzen C.J."/>
            <person name="Hauser F."/>
            <person name="Cazzamali G."/>
            <person name="Williamson M."/>
            <person name="Park Y."/>
            <person name="Li B."/>
            <person name="Tanaka Y."/>
            <person name="Predel R."/>
            <person name="Neupert S."/>
            <person name="Schachtner J."/>
            <person name="Verleyen P."/>
            <person name="Raible F."/>
            <person name="Bork P."/>
            <person name="Friedrich M."/>
            <person name="Walden K.K."/>
            <person name="Robertson H.M."/>
            <person name="Angeli S."/>
            <person name="Foret S."/>
            <person name="Bucher G."/>
            <person name="Schuetz S."/>
            <person name="Maleszka R."/>
            <person name="Wimmer E.A."/>
            <person name="Beeman R.W."/>
            <person name="Lorenzen M."/>
            <person name="Tomoyasu Y."/>
            <person name="Miller S.C."/>
            <person name="Grossmann D."/>
            <person name="Bucher G."/>
        </authorList>
    </citation>
    <scope>NUCLEOTIDE SEQUENCE [LARGE SCALE GENOMIC DNA]</scope>
    <source>
        <strain evidence="1 2">Georgia GA2</strain>
    </source>
</reference>
<proteinExistence type="predicted"/>
<dbReference type="Proteomes" id="UP000007266">
    <property type="component" value="Linkage group 4"/>
</dbReference>
<protein>
    <submittedName>
        <fullName evidence="1">Uncharacterized protein</fullName>
    </submittedName>
</protein>
<evidence type="ECO:0000313" key="2">
    <source>
        <dbReference type="Proteomes" id="UP000007266"/>
    </source>
</evidence>
<gene>
    <name evidence="1" type="primary">AUGUSTUS-3.0.2_32868</name>
    <name evidence="1" type="ORF">TcasGA2_TC032868</name>
</gene>
<name>A0A139WJF7_TRICA</name>
<evidence type="ECO:0000313" key="1">
    <source>
        <dbReference type="EMBL" id="KYB28083.1"/>
    </source>
</evidence>
<dbReference type="InParanoid" id="A0A139WJF7"/>